<dbReference type="Proteomes" id="UP000606463">
    <property type="component" value="Unassembled WGS sequence"/>
</dbReference>
<proteinExistence type="predicted"/>
<dbReference type="EMBL" id="DQVE01000010">
    <property type="protein sequence ID" value="HIP97907.1"/>
    <property type="molecule type" value="Genomic_DNA"/>
</dbReference>
<accession>A0A9D0YP61</accession>
<comment type="caution">
    <text evidence="1">The sequence shown here is derived from an EMBL/GenBank/DDBJ whole genome shotgun (WGS) entry which is preliminary data.</text>
</comment>
<organism evidence="1 2">
    <name type="scientific">Aquifex aeolicus</name>
    <dbReference type="NCBI Taxonomy" id="63363"/>
    <lineage>
        <taxon>Bacteria</taxon>
        <taxon>Pseudomonadati</taxon>
        <taxon>Aquificota</taxon>
        <taxon>Aquificia</taxon>
        <taxon>Aquificales</taxon>
        <taxon>Aquificaceae</taxon>
        <taxon>Aquifex</taxon>
    </lineage>
</organism>
<reference evidence="1" key="1">
    <citation type="journal article" date="2020" name="ISME J.">
        <title>Gammaproteobacteria mediating utilization of methyl-, sulfur- and petroleum organic compounds in deep ocean hydrothermal plumes.</title>
        <authorList>
            <person name="Zhou Z."/>
            <person name="Liu Y."/>
            <person name="Pan J."/>
            <person name="Cron B.R."/>
            <person name="Toner B.M."/>
            <person name="Anantharaman K."/>
            <person name="Breier J.A."/>
            <person name="Dick G.J."/>
            <person name="Li M."/>
        </authorList>
    </citation>
    <scope>NUCLEOTIDE SEQUENCE</scope>
    <source>
        <strain evidence="1">SZUA-1501</strain>
    </source>
</reference>
<dbReference type="AlphaFoldDB" id="A0A9D0YP61"/>
<evidence type="ECO:0000313" key="2">
    <source>
        <dbReference type="Proteomes" id="UP000606463"/>
    </source>
</evidence>
<gene>
    <name evidence="1" type="ORF">EYH37_00855</name>
</gene>
<sequence length="146" mass="16617">MVKDLKECTNAIPLGGNQFQDKWGTPDVIGSYKFSPIDPITPTPEIITAEIKIDENQLITALGQACAYKLFSHKVYLVVPNTSKDLARVESLCLRFGIGLIVFDANNPSNLNYEIRTRALKSEPDFYYLNEYLRKLKKEQLDKLFN</sequence>
<protein>
    <submittedName>
        <fullName evidence="1">Uncharacterized protein</fullName>
    </submittedName>
</protein>
<evidence type="ECO:0000313" key="1">
    <source>
        <dbReference type="EMBL" id="HIP97907.1"/>
    </source>
</evidence>
<name>A0A9D0YP61_AQUAO</name>